<dbReference type="InterPro" id="IPR023631">
    <property type="entry name" value="Amidase_dom"/>
</dbReference>
<evidence type="ECO:0000256" key="1">
    <source>
        <dbReference type="SAM" id="MobiDB-lite"/>
    </source>
</evidence>
<feature type="domain" description="Amidase" evidence="2">
    <location>
        <begin position="27"/>
        <end position="451"/>
    </location>
</feature>
<reference evidence="3" key="1">
    <citation type="submission" date="2023-02" db="EMBL/GenBank/DDBJ databases">
        <title>Description of Roseinatronobacter alkalisoli sp. nov., an alkaliphilic bacerium isolated from soda soil.</title>
        <authorList>
            <person name="Wei W."/>
        </authorList>
    </citation>
    <scope>NUCLEOTIDE SEQUENCE</scope>
    <source>
        <strain evidence="3">HJB301</strain>
    </source>
</reference>
<evidence type="ECO:0000259" key="2">
    <source>
        <dbReference type="Pfam" id="PF01425"/>
    </source>
</evidence>
<accession>A0ABT5TB47</accession>
<dbReference type="PANTHER" id="PTHR11895:SF76">
    <property type="entry name" value="INDOLEACETAMIDE HYDROLASE"/>
    <property type="match status" value="1"/>
</dbReference>
<organism evidence="3 4">
    <name type="scientific">Roseinatronobacter alkalisoli</name>
    <dbReference type="NCBI Taxonomy" id="3028235"/>
    <lineage>
        <taxon>Bacteria</taxon>
        <taxon>Pseudomonadati</taxon>
        <taxon>Pseudomonadota</taxon>
        <taxon>Alphaproteobacteria</taxon>
        <taxon>Rhodobacterales</taxon>
        <taxon>Paracoccaceae</taxon>
        <taxon>Roseinatronobacter</taxon>
    </lineage>
</organism>
<dbReference type="EMBL" id="JAQZSM010000014">
    <property type="protein sequence ID" value="MDD7972341.1"/>
    <property type="molecule type" value="Genomic_DNA"/>
</dbReference>
<name>A0ABT5TB47_9RHOB</name>
<gene>
    <name evidence="3" type="ORF">PUT78_14670</name>
</gene>
<sequence length="505" mass="53925">MAENALAQMSAAEMTRGFAARTITPDDVLDACLAQIARWNPMINAVTTLDTEGAVRQARASTRRWADGAPIGRLDGVPVGIKDMQDVQGLRTTHGSLLFRDHVAPSDQLIVSRLRNSGAVIVAKTNVPELGAGGNTRNPVWGVTCNPFDTRLIVGGSSGGSAAALATDMLPLCTGSDTGGSLRLPAALCGVVGYRPSVDVVAHPNRSLGWSGISVLGPMARNMDDLLLMLGCIQGHDPDDPLSAPSSADRFDALAARPLAQLRVGISEDFGGVAVDPAIRAAFRDRVARIVPHVASVTEIDLSLGDMDRVFDILRAESFVAAFGDAVTHKPDDFADQIRVNVAMGLEMSLRERAWAHAEQTRILRRFNKLMQDVDIILLPTAPVSPFPWTEPFADMIDGQKQDVYYRWLALTYRGSLMGGPGLTLPTGRDAKGMPFGLQLLGPVRGDNALLAAARSLEALLEQDTHTARPKPDFATLTPAPIDPRSIIDRRARPGHQPAAAPTAV</sequence>
<dbReference type="SUPFAM" id="SSF75304">
    <property type="entry name" value="Amidase signature (AS) enzymes"/>
    <property type="match status" value="1"/>
</dbReference>
<dbReference type="InterPro" id="IPR036928">
    <property type="entry name" value="AS_sf"/>
</dbReference>
<dbReference type="Proteomes" id="UP001431784">
    <property type="component" value="Unassembled WGS sequence"/>
</dbReference>
<comment type="caution">
    <text evidence="3">The sequence shown here is derived from an EMBL/GenBank/DDBJ whole genome shotgun (WGS) entry which is preliminary data.</text>
</comment>
<protein>
    <submittedName>
        <fullName evidence="3">Amidase</fullName>
    </submittedName>
</protein>
<evidence type="ECO:0000313" key="4">
    <source>
        <dbReference type="Proteomes" id="UP001431784"/>
    </source>
</evidence>
<dbReference type="InterPro" id="IPR000120">
    <property type="entry name" value="Amidase"/>
</dbReference>
<keyword evidence="4" id="KW-1185">Reference proteome</keyword>
<evidence type="ECO:0000313" key="3">
    <source>
        <dbReference type="EMBL" id="MDD7972341.1"/>
    </source>
</evidence>
<dbReference type="RefSeq" id="WP_274353018.1">
    <property type="nucleotide sequence ID" value="NZ_JAQZSM010000014.1"/>
</dbReference>
<dbReference type="PANTHER" id="PTHR11895">
    <property type="entry name" value="TRANSAMIDASE"/>
    <property type="match status" value="1"/>
</dbReference>
<feature type="region of interest" description="Disordered" evidence="1">
    <location>
        <begin position="465"/>
        <end position="485"/>
    </location>
</feature>
<proteinExistence type="predicted"/>
<dbReference type="Gene3D" id="3.90.1300.10">
    <property type="entry name" value="Amidase signature (AS) domain"/>
    <property type="match status" value="1"/>
</dbReference>
<dbReference type="Pfam" id="PF01425">
    <property type="entry name" value="Amidase"/>
    <property type="match status" value="1"/>
</dbReference>